<reference evidence="2 3" key="1">
    <citation type="submission" date="2006-02" db="EMBL/GenBank/DDBJ databases">
        <authorList>
            <person name="Waterbury J."/>
            <person name="Ferriera S."/>
            <person name="Johnson J."/>
            <person name="Kravitz S."/>
            <person name="Halpern A."/>
            <person name="Remington K."/>
            <person name="Beeson K."/>
            <person name="Tran B."/>
            <person name="Rogers Y.-H."/>
            <person name="Friedman R."/>
            <person name="Venter J.C."/>
        </authorList>
    </citation>
    <scope>NUCLEOTIDE SEQUENCE [LARGE SCALE GENOMIC DNA]</scope>
    <source>
        <strain evidence="2 3">Nb-231</strain>
    </source>
</reference>
<dbReference type="OrthoDB" id="241383at2"/>
<name>A4BRJ6_9GAMM</name>
<comment type="caution">
    <text evidence="2">The sequence shown here is derived from an EMBL/GenBank/DDBJ whole genome shotgun (WGS) entry which is preliminary data.</text>
</comment>
<keyword evidence="1" id="KW-0812">Transmembrane</keyword>
<evidence type="ECO:0000313" key="3">
    <source>
        <dbReference type="Proteomes" id="UP000003374"/>
    </source>
</evidence>
<dbReference type="EMBL" id="AAOF01000007">
    <property type="protein sequence ID" value="EAR21567.1"/>
    <property type="molecule type" value="Genomic_DNA"/>
</dbReference>
<sequence>MEGEPFVRKLSVLLILSIVSATLISLAAHPEPYEHRLQRVALQEALPQMAGVLAHEPAAVKAVFLHYAGNEALVLNARLALLRYPVKTRRILSLYGTDPAFQEALGAYGASVIPPIDYFLGHDIGTLKVLKFAGEAVTAASRFWKGGAPVPTERTAANNDGVLAAPGRGRYAIAFIQKEGHDFLGQFVVDAAGQVHWIQSERVLQGISSFFAGGIRSLETKYRTDEEVGTADYLWAGVDVLATAAAVKALRVSRTGAATAGAGAETVAAGGRGARAAESASLMRRTAALAPGLIRAGGLGGRIAKYGAIAATAYIVLRHPSLITGLAGEVARLAGVPTWPVQLTVWSVLLLPVLYLGVFLLRLVLRPLLFLASAVAAGLAWLERRDRRASGGYGSNWRSACSSQP</sequence>
<dbReference type="eggNOG" id="ENOG502ZBSS">
    <property type="taxonomic scope" value="Bacteria"/>
</dbReference>
<protein>
    <submittedName>
        <fullName evidence="2">Uncharacterized protein</fullName>
    </submittedName>
</protein>
<accession>A4BRJ6</accession>
<gene>
    <name evidence="2" type="ORF">NB231_02333</name>
</gene>
<dbReference type="AlphaFoldDB" id="A4BRJ6"/>
<evidence type="ECO:0000313" key="2">
    <source>
        <dbReference type="EMBL" id="EAR21567.1"/>
    </source>
</evidence>
<dbReference type="RefSeq" id="WP_004999405.1">
    <property type="nucleotide sequence ID" value="NZ_CH672427.1"/>
</dbReference>
<evidence type="ECO:0000256" key="1">
    <source>
        <dbReference type="SAM" id="Phobius"/>
    </source>
</evidence>
<proteinExistence type="predicted"/>
<dbReference type="HOGENOM" id="CLU_760311_0_0_6"/>
<keyword evidence="3" id="KW-1185">Reference proteome</keyword>
<keyword evidence="1" id="KW-0472">Membrane</keyword>
<dbReference type="Proteomes" id="UP000003374">
    <property type="component" value="Unassembled WGS sequence"/>
</dbReference>
<organism evidence="2 3">
    <name type="scientific">Nitrococcus mobilis Nb-231</name>
    <dbReference type="NCBI Taxonomy" id="314278"/>
    <lineage>
        <taxon>Bacteria</taxon>
        <taxon>Pseudomonadati</taxon>
        <taxon>Pseudomonadota</taxon>
        <taxon>Gammaproteobacteria</taxon>
        <taxon>Chromatiales</taxon>
        <taxon>Ectothiorhodospiraceae</taxon>
        <taxon>Nitrococcus</taxon>
    </lineage>
</organism>
<keyword evidence="1" id="KW-1133">Transmembrane helix</keyword>
<feature type="transmembrane region" description="Helical" evidence="1">
    <location>
        <begin position="339"/>
        <end position="358"/>
    </location>
</feature>